<dbReference type="InterPro" id="IPR013240">
    <property type="entry name" value="DNA-dir_RNA_pol1_su_RPA34"/>
</dbReference>
<feature type="compositionally biased region" description="Acidic residues" evidence="1">
    <location>
        <begin position="172"/>
        <end position="189"/>
    </location>
</feature>
<feature type="compositionally biased region" description="Acidic residues" evidence="1">
    <location>
        <begin position="84"/>
        <end position="104"/>
    </location>
</feature>
<dbReference type="Gene3D" id="6.20.250.70">
    <property type="match status" value="1"/>
</dbReference>
<feature type="compositionally biased region" description="Basic residues" evidence="1">
    <location>
        <begin position="451"/>
        <end position="462"/>
    </location>
</feature>
<dbReference type="GO" id="GO:0006360">
    <property type="term" value="P:transcription by RNA polymerase I"/>
    <property type="evidence" value="ECO:0007669"/>
    <property type="project" value="InterPro"/>
</dbReference>
<reference evidence="3 5" key="2">
    <citation type="submission" date="2023-09" db="EMBL/GenBank/DDBJ databases">
        <title>Complete-Gapless Cercospora beticola genome.</title>
        <authorList>
            <person name="Wyatt N.A."/>
            <person name="Spanner R.E."/>
            <person name="Bolton M.D."/>
        </authorList>
    </citation>
    <scope>NUCLEOTIDE SEQUENCE [LARGE SCALE GENOMIC DNA]</scope>
    <source>
        <strain evidence="3">Cb09-40</strain>
    </source>
</reference>
<dbReference type="InterPro" id="IPR053263">
    <property type="entry name" value="Euk_RPA34_RNAP_subunit"/>
</dbReference>
<evidence type="ECO:0000313" key="5">
    <source>
        <dbReference type="Proteomes" id="UP001302367"/>
    </source>
</evidence>
<dbReference type="EMBL" id="LKMD01000102">
    <property type="protein sequence ID" value="PIA98247.1"/>
    <property type="molecule type" value="Genomic_DNA"/>
</dbReference>
<proteinExistence type="predicted"/>
<evidence type="ECO:0000313" key="2">
    <source>
        <dbReference type="EMBL" id="PIA98247.1"/>
    </source>
</evidence>
<evidence type="ECO:0000256" key="1">
    <source>
        <dbReference type="SAM" id="MobiDB-lite"/>
    </source>
</evidence>
<dbReference type="AlphaFoldDB" id="A0A2G5I0C2"/>
<gene>
    <name evidence="2" type="ORF">CB0940_05607</name>
    <name evidence="3" type="ORF">RHO25_002783</name>
</gene>
<accession>A0A2G5I0C2</accession>
<feature type="region of interest" description="Disordered" evidence="1">
    <location>
        <begin position="346"/>
        <end position="472"/>
    </location>
</feature>
<evidence type="ECO:0000313" key="3">
    <source>
        <dbReference type="EMBL" id="WPA98172.1"/>
    </source>
</evidence>
<dbReference type="PANTHER" id="PTHR28155:SF1">
    <property type="entry name" value="DNA-DIRECTED RNA POLYMERASE I SUBUNIT RPA34.5-DOMAIN-CONTAINING PROTEIN"/>
    <property type="match status" value="1"/>
</dbReference>
<evidence type="ECO:0000313" key="4">
    <source>
        <dbReference type="Proteomes" id="UP000230605"/>
    </source>
</evidence>
<keyword evidence="5" id="KW-1185">Reference proteome</keyword>
<protein>
    <submittedName>
        <fullName evidence="2">Uncharacterized protein</fullName>
    </submittedName>
</protein>
<dbReference type="PANTHER" id="PTHR28155">
    <property type="entry name" value="ACR243WP"/>
    <property type="match status" value="1"/>
</dbReference>
<feature type="compositionally biased region" description="Pro residues" evidence="1">
    <location>
        <begin position="72"/>
        <end position="81"/>
    </location>
</feature>
<dbReference type="Pfam" id="PF08208">
    <property type="entry name" value="RNA_polI_A34"/>
    <property type="match status" value="1"/>
</dbReference>
<feature type="compositionally biased region" description="Polar residues" evidence="1">
    <location>
        <begin position="429"/>
        <end position="444"/>
    </location>
</feature>
<feature type="compositionally biased region" description="Basic residues" evidence="1">
    <location>
        <begin position="61"/>
        <end position="70"/>
    </location>
</feature>
<reference evidence="2 4" key="1">
    <citation type="submission" date="2015-10" db="EMBL/GenBank/DDBJ databases">
        <title>The cercosporin biosynthetic gene cluster was horizontally transferred to several fungal lineages and shown to be expanded in Cercospora beticola based on microsynteny with recipient genomes.</title>
        <authorList>
            <person name="De Jonge R."/>
            <person name="Ebert M.K."/>
            <person name="Suttle J.C."/>
            <person name="Jurick Ii W.M."/>
            <person name="Secor G.A."/>
            <person name="Thomma B.P."/>
            <person name="Van De Peer Y."/>
            <person name="Bolton M.D."/>
        </authorList>
    </citation>
    <scope>NUCLEOTIDE SEQUENCE [LARGE SCALE GENOMIC DNA]</scope>
    <source>
        <strain evidence="2 4">09-40</strain>
    </source>
</reference>
<feature type="compositionally biased region" description="Basic and acidic residues" evidence="1">
    <location>
        <begin position="1"/>
        <end position="20"/>
    </location>
</feature>
<sequence>MAQKEVKAPAKKAKTEEKVKKQGKKAATKPKTPGLSEERVVDSDSEQDEASTTAKSDTKTAKVKATKQKKAPSPPTKPEPTPSSDDDESSDGSESAESELDEQMVDAPSLKKPDTVPTRVNGVKRKAESVSSLDNGESSEDESSSDEDKPDTKRVKTALKDAGEVEQVGEVASEEQGEDSESADEDDSAEPSAETAPTPRPTKHAGHFESIPVQSFKPPSGHTPVSVSDATFSAKSFAGQQIWHIVAPSNVSLKLLGDITLDSIQSGASVLSHKGTDYSLSEDKSPNNRFNSVLVPSSSSYDSVPQPITKTLHLKQRINLPALSSKQADTNTGSSAAASIARPSVNSIRPQPKGMRMRYKPAGFGAGDAGLGSDSEEEEDTGAKAKSTSFQFPKTLGVHGAAVEAENAQTTTPKKAKKKRKDSDVDMVNGTTPVALQMPNGTSDELSKEEKRRRKAEKKAKKEAKAGVAGTA</sequence>
<feature type="region of interest" description="Disordered" evidence="1">
    <location>
        <begin position="1"/>
        <end position="227"/>
    </location>
</feature>
<name>A0A2G5I0C2_CERBT</name>
<dbReference type="EMBL" id="CP134185">
    <property type="protein sequence ID" value="WPA98172.1"/>
    <property type="molecule type" value="Genomic_DNA"/>
</dbReference>
<dbReference type="Proteomes" id="UP001302367">
    <property type="component" value="Chromosome 2"/>
</dbReference>
<feature type="compositionally biased region" description="Basic and acidic residues" evidence="1">
    <location>
        <begin position="146"/>
        <end position="163"/>
    </location>
</feature>
<organism evidence="2 4">
    <name type="scientific">Cercospora beticola</name>
    <name type="common">Sugarbeet leaf spot fungus</name>
    <dbReference type="NCBI Taxonomy" id="122368"/>
    <lineage>
        <taxon>Eukaryota</taxon>
        <taxon>Fungi</taxon>
        <taxon>Dikarya</taxon>
        <taxon>Ascomycota</taxon>
        <taxon>Pezizomycotina</taxon>
        <taxon>Dothideomycetes</taxon>
        <taxon>Dothideomycetidae</taxon>
        <taxon>Mycosphaerellales</taxon>
        <taxon>Mycosphaerellaceae</taxon>
        <taxon>Cercospora</taxon>
    </lineage>
</organism>
<dbReference type="OrthoDB" id="76224at2759"/>
<dbReference type="Proteomes" id="UP000230605">
    <property type="component" value="Chromosome 2"/>
</dbReference>